<dbReference type="InterPro" id="IPR052894">
    <property type="entry name" value="AsmA-related"/>
</dbReference>
<feature type="region of interest" description="Disordered" evidence="1">
    <location>
        <begin position="822"/>
        <end position="843"/>
    </location>
</feature>
<feature type="compositionally biased region" description="Basic and acidic residues" evidence="1">
    <location>
        <begin position="822"/>
        <end position="835"/>
    </location>
</feature>
<feature type="compositionally biased region" description="Basic and acidic residues" evidence="1">
    <location>
        <begin position="955"/>
        <end position="967"/>
    </location>
</feature>
<sequence>VQGLATVADRQGTFRGTATTGAKEAIRWEGEITLSPLKSAGTLTFESIRVASLWQFFQDSLNLAPPSGRFDLSGGYRLDAGSGPLHLAFSGMRLAAAELELKSPAADTALFRAKRLDLEAPRFDLARKELQVSRLVLEDGGIDVRIDDSGRLNLQQIFRRSAQDAGSKDTPPPAAGTRPPSAADAPFRIGADAVEVRNMAVGFDDRSRGLPLRGEIAAGDLTLQAEMEFGGGGSGIVLRNMASELRGVQLTGGRSPEPLLALGTLSVEGGACDLPARSLVLDRVALSGGGVAVVRDAEGNVDWLQLFRSSPAAGPPERKPPGAGAGPRWSFLVKTVAVDGLAGRFTDLTTSADRPVVSLQGINASLNDIDGVSPSGFTAGFRFEQGGEVQLSGTVDPAGPAVEAVIDIREMTLTALQQYLEPHVALEVQSASGSSHGKLRYGPPGDGPRAAYEGSFSLNALRLADPATKKPYLAVDAISSPRIRLTMQPNRLDAEKIRISGPKGELIIGEDRTLNLSRIFRNRPDGDRPPQAAARQLVDSRPAEEKEGFAYHLSRVEVEDGDLVFADLSLPSQFRANIHSLKGSIVGLAADRDAQARVRLDGQVDQYGLAKIDAVLRLGDFRRSSDIRMDFRNIEMKSLSPYSGKFAGRLIRSGKISADLKYTLVDAKMTGENRIIIDKLVLGDRIDHPDAADLPLDLAVALLRDANGRIDIGLPVTGDLNDPKFNVGSLVGKLIASLITKTATAPFQVLSMLLGGKSENIDRLEFDPGSASLLPPEREKLLQLASALHSRPQLRLVIQGRYSPREDGMELKKLAVRRAVADRREEAGEPDERPGPLDFSDTGTRDILENLYRERFGEDSLAELGEGLAPAAAVPNGPAPEPADGQVADGRAIAGSDAGKDSGRDVRWAQELFNRLADGETVTEEAFVRLAESRARAVADNLEKEGRIAGERLTVRQPEKQDGEKRPTVRLSLEAM</sequence>
<dbReference type="InterPro" id="IPR036737">
    <property type="entry name" value="OmpA-like_sf"/>
</dbReference>
<proteinExistence type="predicted"/>
<feature type="region of interest" description="Disordered" evidence="1">
    <location>
        <begin position="160"/>
        <end position="185"/>
    </location>
</feature>
<dbReference type="PANTHER" id="PTHR30441">
    <property type="entry name" value="DUF748 DOMAIN-CONTAINING PROTEIN"/>
    <property type="match status" value="1"/>
</dbReference>
<dbReference type="AlphaFoldDB" id="A0A833GWM5"/>
<feature type="region of interest" description="Disordered" evidence="1">
    <location>
        <begin position="955"/>
        <end position="976"/>
    </location>
</feature>
<dbReference type="Gene3D" id="3.30.1330.60">
    <property type="entry name" value="OmpA-like domain"/>
    <property type="match status" value="1"/>
</dbReference>
<evidence type="ECO:0000313" key="3">
    <source>
        <dbReference type="Proteomes" id="UP000460298"/>
    </source>
</evidence>
<comment type="caution">
    <text evidence="2">The sequence shown here is derived from an EMBL/GenBank/DDBJ whole genome shotgun (WGS) entry which is preliminary data.</text>
</comment>
<dbReference type="EMBL" id="WBUI01000073">
    <property type="protein sequence ID" value="KAB2927512.1"/>
    <property type="molecule type" value="Genomic_DNA"/>
</dbReference>
<organism evidence="2 3">
    <name type="scientific">Leptonema illini</name>
    <dbReference type="NCBI Taxonomy" id="183"/>
    <lineage>
        <taxon>Bacteria</taxon>
        <taxon>Pseudomonadati</taxon>
        <taxon>Spirochaetota</taxon>
        <taxon>Spirochaetia</taxon>
        <taxon>Leptospirales</taxon>
        <taxon>Leptospiraceae</taxon>
        <taxon>Leptonema</taxon>
    </lineage>
</organism>
<protein>
    <submittedName>
        <fullName evidence="2">DUF748 domain-containing protein</fullName>
    </submittedName>
</protein>
<dbReference type="InterPro" id="IPR008023">
    <property type="entry name" value="DUF748"/>
</dbReference>
<dbReference type="Pfam" id="PF05359">
    <property type="entry name" value="DUF748"/>
    <property type="match status" value="1"/>
</dbReference>
<gene>
    <name evidence="2" type="ORF">F9K24_22620</name>
</gene>
<reference evidence="2 3" key="1">
    <citation type="submission" date="2019-10" db="EMBL/GenBank/DDBJ databases">
        <title>Extracellular Electron Transfer in a Candidatus Methanoperedens spp. Enrichment Culture.</title>
        <authorList>
            <person name="Berger S."/>
            <person name="Rangel Shaw D."/>
            <person name="Berben T."/>
            <person name="In 'T Zandt M."/>
            <person name="Frank J."/>
            <person name="Reimann J."/>
            <person name="Jetten M.S.M."/>
            <person name="Welte C.U."/>
        </authorList>
    </citation>
    <scope>NUCLEOTIDE SEQUENCE [LARGE SCALE GENOMIC DNA]</scope>
    <source>
        <strain evidence="2">SB12</strain>
    </source>
</reference>
<evidence type="ECO:0000256" key="1">
    <source>
        <dbReference type="SAM" id="MobiDB-lite"/>
    </source>
</evidence>
<name>A0A833GWM5_9LEPT</name>
<evidence type="ECO:0000313" key="2">
    <source>
        <dbReference type="EMBL" id="KAB2927512.1"/>
    </source>
</evidence>
<accession>A0A833GWM5</accession>
<dbReference type="GO" id="GO:0090313">
    <property type="term" value="P:regulation of protein targeting to membrane"/>
    <property type="evidence" value="ECO:0007669"/>
    <property type="project" value="TreeGrafter"/>
</dbReference>
<dbReference type="PANTHER" id="PTHR30441:SF8">
    <property type="entry name" value="DUF748 DOMAIN-CONTAINING PROTEIN"/>
    <property type="match status" value="1"/>
</dbReference>
<feature type="non-terminal residue" evidence="2">
    <location>
        <position position="1"/>
    </location>
</feature>
<dbReference type="GO" id="GO:0005886">
    <property type="term" value="C:plasma membrane"/>
    <property type="evidence" value="ECO:0007669"/>
    <property type="project" value="TreeGrafter"/>
</dbReference>
<dbReference type="Proteomes" id="UP000460298">
    <property type="component" value="Unassembled WGS sequence"/>
</dbReference>